<dbReference type="PANTHER" id="PTHR30136">
    <property type="entry name" value="HELIX-TURN-HELIX TRANSCRIPTIONAL REGULATOR, ICLR FAMILY"/>
    <property type="match status" value="1"/>
</dbReference>
<dbReference type="InterPro" id="IPR036388">
    <property type="entry name" value="WH-like_DNA-bd_sf"/>
</dbReference>
<reference evidence="7" key="1">
    <citation type="journal article" date="2019" name="Int. J. Syst. Evol. Microbiol.">
        <title>The Global Catalogue of Microorganisms (GCM) 10K type strain sequencing project: providing services to taxonomists for standard genome sequencing and annotation.</title>
        <authorList>
            <consortium name="The Broad Institute Genomics Platform"/>
            <consortium name="The Broad Institute Genome Sequencing Center for Infectious Disease"/>
            <person name="Wu L."/>
            <person name="Ma J."/>
        </authorList>
    </citation>
    <scope>NUCLEOTIDE SEQUENCE [LARGE SCALE GENOMIC DNA]</scope>
    <source>
        <strain evidence="7">CGMCC 1.12851</strain>
    </source>
</reference>
<evidence type="ECO:0000313" key="7">
    <source>
        <dbReference type="Proteomes" id="UP000614261"/>
    </source>
</evidence>
<dbReference type="InterPro" id="IPR014757">
    <property type="entry name" value="Tscrpt_reg_IclR_C"/>
</dbReference>
<dbReference type="Proteomes" id="UP000614261">
    <property type="component" value="Unassembled WGS sequence"/>
</dbReference>
<dbReference type="InterPro" id="IPR029016">
    <property type="entry name" value="GAF-like_dom_sf"/>
</dbReference>
<sequence length="275" mass="30169">MQDVSQPGKAKPEKDSEYLSTLERGLKVLRAFDAMHPEMQLSEVAQVTGLSPAVARRCLNTLVQLGYVAQFGRKFLLRPEVLSFGTAYLSSMNVEQVILPPLQKLRDDTGDSASMAVLSGTDILYVAHVSTNRRIRLGATVGTRFPVHATSLGKVLLAFQPAPVIAQYMADVSLQRFTERTVTSAEAMEQRLQGARETGYDSALDELDYGIVSVAVPVFDASRNAIASINCSTSTTRISQDELVRTRLPMLREAAAEIGNALQRWPTLMHSLQQN</sequence>
<proteinExistence type="predicted"/>
<dbReference type="PROSITE" id="PS51077">
    <property type="entry name" value="HTH_ICLR"/>
    <property type="match status" value="1"/>
</dbReference>
<evidence type="ECO:0000259" key="5">
    <source>
        <dbReference type="PROSITE" id="PS51078"/>
    </source>
</evidence>
<evidence type="ECO:0000259" key="4">
    <source>
        <dbReference type="PROSITE" id="PS51077"/>
    </source>
</evidence>
<dbReference type="PANTHER" id="PTHR30136:SF34">
    <property type="entry name" value="TRANSCRIPTIONAL REGULATOR"/>
    <property type="match status" value="1"/>
</dbReference>
<dbReference type="SUPFAM" id="SSF55781">
    <property type="entry name" value="GAF domain-like"/>
    <property type="match status" value="1"/>
</dbReference>
<dbReference type="Pfam" id="PF01614">
    <property type="entry name" value="IclR_C"/>
    <property type="match status" value="1"/>
</dbReference>
<dbReference type="EMBL" id="BMGD01000005">
    <property type="protein sequence ID" value="GGB71047.1"/>
    <property type="molecule type" value="Genomic_DNA"/>
</dbReference>
<dbReference type="Gene3D" id="3.30.450.40">
    <property type="match status" value="1"/>
</dbReference>
<evidence type="ECO:0000313" key="6">
    <source>
        <dbReference type="EMBL" id="GGB71047.1"/>
    </source>
</evidence>
<accession>A0ABQ1JNS2</accession>
<keyword evidence="2" id="KW-0238">DNA-binding</keyword>
<organism evidence="6 7">
    <name type="scientific">Blastomonas aquatica</name>
    <dbReference type="NCBI Taxonomy" id="1510276"/>
    <lineage>
        <taxon>Bacteria</taxon>
        <taxon>Pseudomonadati</taxon>
        <taxon>Pseudomonadota</taxon>
        <taxon>Alphaproteobacteria</taxon>
        <taxon>Sphingomonadales</taxon>
        <taxon>Sphingomonadaceae</taxon>
        <taxon>Blastomonas</taxon>
    </lineage>
</organism>
<dbReference type="InterPro" id="IPR050707">
    <property type="entry name" value="HTH_MetabolicPath_Reg"/>
</dbReference>
<keyword evidence="7" id="KW-1185">Reference proteome</keyword>
<dbReference type="SMART" id="SM00346">
    <property type="entry name" value="HTH_ICLR"/>
    <property type="match status" value="1"/>
</dbReference>
<keyword evidence="3" id="KW-0804">Transcription</keyword>
<comment type="caution">
    <text evidence="6">The sequence shown here is derived from an EMBL/GenBank/DDBJ whole genome shotgun (WGS) entry which is preliminary data.</text>
</comment>
<dbReference type="InterPro" id="IPR036390">
    <property type="entry name" value="WH_DNA-bd_sf"/>
</dbReference>
<dbReference type="PROSITE" id="PS51078">
    <property type="entry name" value="ICLR_ED"/>
    <property type="match status" value="1"/>
</dbReference>
<protein>
    <submittedName>
        <fullName evidence="6">Transcriptional regulator</fullName>
    </submittedName>
</protein>
<name>A0ABQ1JNS2_9SPHN</name>
<gene>
    <name evidence="6" type="ORF">GCM10010833_27840</name>
</gene>
<dbReference type="Gene3D" id="1.10.10.10">
    <property type="entry name" value="Winged helix-like DNA-binding domain superfamily/Winged helix DNA-binding domain"/>
    <property type="match status" value="1"/>
</dbReference>
<feature type="domain" description="HTH iclR-type" evidence="4">
    <location>
        <begin position="19"/>
        <end position="79"/>
    </location>
</feature>
<dbReference type="SUPFAM" id="SSF46785">
    <property type="entry name" value="Winged helix' DNA-binding domain"/>
    <property type="match status" value="1"/>
</dbReference>
<dbReference type="Pfam" id="PF09339">
    <property type="entry name" value="HTH_IclR"/>
    <property type="match status" value="1"/>
</dbReference>
<feature type="domain" description="IclR-ED" evidence="5">
    <location>
        <begin position="80"/>
        <end position="264"/>
    </location>
</feature>
<keyword evidence="1" id="KW-0805">Transcription regulation</keyword>
<dbReference type="RefSeq" id="WP_188515052.1">
    <property type="nucleotide sequence ID" value="NZ_BMGD01000005.1"/>
</dbReference>
<dbReference type="InterPro" id="IPR005471">
    <property type="entry name" value="Tscrpt_reg_IclR_N"/>
</dbReference>
<evidence type="ECO:0000256" key="2">
    <source>
        <dbReference type="ARBA" id="ARBA00023125"/>
    </source>
</evidence>
<evidence type="ECO:0000256" key="1">
    <source>
        <dbReference type="ARBA" id="ARBA00023015"/>
    </source>
</evidence>
<evidence type="ECO:0000256" key="3">
    <source>
        <dbReference type="ARBA" id="ARBA00023163"/>
    </source>
</evidence>